<dbReference type="SUPFAM" id="SSF56281">
    <property type="entry name" value="Metallo-hydrolase/oxidoreductase"/>
    <property type="match status" value="1"/>
</dbReference>
<dbReference type="NCBIfam" id="TIGR00361">
    <property type="entry name" value="ComEC_Rec2"/>
    <property type="match status" value="1"/>
</dbReference>
<evidence type="ECO:0000313" key="8">
    <source>
        <dbReference type="EMBL" id="SJZ93530.1"/>
    </source>
</evidence>
<keyword evidence="5 6" id="KW-0472">Membrane</keyword>
<keyword evidence="4 6" id="KW-1133">Transmembrane helix</keyword>
<keyword evidence="2" id="KW-1003">Cell membrane</keyword>
<feature type="transmembrane region" description="Helical" evidence="6">
    <location>
        <begin position="304"/>
        <end position="322"/>
    </location>
</feature>
<dbReference type="PANTHER" id="PTHR30619">
    <property type="entry name" value="DNA INTERNALIZATION/COMPETENCE PROTEIN COMEC/REC2"/>
    <property type="match status" value="1"/>
</dbReference>
<keyword evidence="9" id="KW-1185">Reference proteome</keyword>
<comment type="subcellular location">
    <subcellularLocation>
        <location evidence="1">Cell membrane</location>
        <topology evidence="1">Multi-pass membrane protein</topology>
    </subcellularLocation>
</comment>
<evidence type="ECO:0000256" key="3">
    <source>
        <dbReference type="ARBA" id="ARBA00022692"/>
    </source>
</evidence>
<feature type="transmembrane region" description="Helical" evidence="6">
    <location>
        <begin position="382"/>
        <end position="401"/>
    </location>
</feature>
<dbReference type="InterPro" id="IPR004797">
    <property type="entry name" value="Competence_ComEC/Rec2"/>
</dbReference>
<evidence type="ECO:0000259" key="7">
    <source>
        <dbReference type="SMART" id="SM00849"/>
    </source>
</evidence>
<proteinExistence type="predicted"/>
<accession>A0A1T4PPP8</accession>
<dbReference type="NCBIfam" id="TIGR00360">
    <property type="entry name" value="ComEC_N-term"/>
    <property type="match status" value="1"/>
</dbReference>
<feature type="transmembrane region" description="Helical" evidence="6">
    <location>
        <begin position="7"/>
        <end position="26"/>
    </location>
</feature>
<dbReference type="AlphaFoldDB" id="A0A1T4PPP8"/>
<gene>
    <name evidence="8" type="ORF">SAMN02745118_02271</name>
</gene>
<dbReference type="GO" id="GO:0005886">
    <property type="term" value="C:plasma membrane"/>
    <property type="evidence" value="ECO:0007669"/>
    <property type="project" value="UniProtKB-SubCell"/>
</dbReference>
<feature type="transmembrane region" description="Helical" evidence="6">
    <location>
        <begin position="250"/>
        <end position="270"/>
    </location>
</feature>
<reference evidence="9" key="1">
    <citation type="submission" date="2017-02" db="EMBL/GenBank/DDBJ databases">
        <authorList>
            <person name="Varghese N."/>
            <person name="Submissions S."/>
        </authorList>
    </citation>
    <scope>NUCLEOTIDE SEQUENCE [LARGE SCALE GENOMIC DNA]</scope>
    <source>
        <strain evidence="9">ATCC BAA-73</strain>
    </source>
</reference>
<dbReference type="Pfam" id="PF00753">
    <property type="entry name" value="Lactamase_B"/>
    <property type="match status" value="1"/>
</dbReference>
<dbReference type="EMBL" id="FUWM01000020">
    <property type="protein sequence ID" value="SJZ93530.1"/>
    <property type="molecule type" value="Genomic_DNA"/>
</dbReference>
<evidence type="ECO:0000256" key="6">
    <source>
        <dbReference type="SAM" id="Phobius"/>
    </source>
</evidence>
<dbReference type="InterPro" id="IPR025405">
    <property type="entry name" value="DUF4131"/>
</dbReference>
<evidence type="ECO:0000256" key="5">
    <source>
        <dbReference type="ARBA" id="ARBA00023136"/>
    </source>
</evidence>
<feature type="transmembrane region" description="Helical" evidence="6">
    <location>
        <begin position="473"/>
        <end position="489"/>
    </location>
</feature>
<keyword evidence="3 6" id="KW-0812">Transmembrane</keyword>
<dbReference type="RefSeq" id="WP_078810711.1">
    <property type="nucleotide sequence ID" value="NZ_FUWM01000020.1"/>
</dbReference>
<dbReference type="InterPro" id="IPR035681">
    <property type="entry name" value="ComA-like_MBL"/>
</dbReference>
<dbReference type="InterPro" id="IPR036866">
    <property type="entry name" value="RibonucZ/Hydroxyglut_hydro"/>
</dbReference>
<dbReference type="CDD" id="cd07731">
    <property type="entry name" value="ComA-like_MBL-fold"/>
    <property type="match status" value="1"/>
</dbReference>
<organism evidence="8 9">
    <name type="scientific">Selenihalanaerobacter shriftii</name>
    <dbReference type="NCBI Taxonomy" id="142842"/>
    <lineage>
        <taxon>Bacteria</taxon>
        <taxon>Bacillati</taxon>
        <taxon>Bacillota</taxon>
        <taxon>Clostridia</taxon>
        <taxon>Halanaerobiales</taxon>
        <taxon>Halobacteroidaceae</taxon>
        <taxon>Selenihalanaerobacter</taxon>
    </lineage>
</organism>
<dbReference type="Pfam" id="PF03772">
    <property type="entry name" value="Competence"/>
    <property type="match status" value="1"/>
</dbReference>
<dbReference type="InterPro" id="IPR001279">
    <property type="entry name" value="Metallo-B-lactamas"/>
</dbReference>
<dbReference type="SMART" id="SM00849">
    <property type="entry name" value="Lactamase_B"/>
    <property type="match status" value="1"/>
</dbReference>
<feature type="transmembrane region" description="Helical" evidence="6">
    <location>
        <begin position="329"/>
        <end position="347"/>
    </location>
</feature>
<feature type="transmembrane region" description="Helical" evidence="6">
    <location>
        <begin position="59"/>
        <end position="80"/>
    </location>
</feature>
<protein>
    <submittedName>
        <fullName evidence="8">Competence protein ComEC</fullName>
    </submittedName>
</protein>
<evidence type="ECO:0000256" key="2">
    <source>
        <dbReference type="ARBA" id="ARBA00022475"/>
    </source>
</evidence>
<name>A0A1T4PPP8_9FIRM</name>
<feature type="transmembrane region" description="Helical" evidence="6">
    <location>
        <begin position="32"/>
        <end position="52"/>
    </location>
</feature>
<dbReference type="InterPro" id="IPR052159">
    <property type="entry name" value="Competence_DNA_uptake"/>
</dbReference>
<dbReference type="Pfam" id="PF13567">
    <property type="entry name" value="DUF4131"/>
    <property type="match status" value="1"/>
</dbReference>
<evidence type="ECO:0000256" key="4">
    <source>
        <dbReference type="ARBA" id="ARBA00022989"/>
    </source>
</evidence>
<sequence>MKRVEEIKTPFIIILLSLIIGIIVGIKIDLSLSILLIILVILAVSIIILWYYEVNLTKVLILVFILLIGVTQVQILQYQYHAPSSITNYVEKEVYIKGIITSAQASTEGQEYIIKPWKIIKEQSSVKINYGQVLIKKKEANQEYNYGDVIRIRGRLSLPPDNRNPGFFSYRDYLKRKEIYAWLETSNINQIKLLDNRGNRVIKLALQIKSKAENIIDKTMQEPYNFLLRGFLLGESDLIPEDIITSFKKLGFNHLLIISGFHIGLLVLILNSIGMGLKVQTWLIDMSSILLIFGYIIITQGQASVVRAGLVVILYIIGRRYNRSVNVSNILSLVALIMLIINPYYLLQPGFQLSFVIVYSIIYLTPVLSHHLSFLPNILTNIISASIAAQLGAFPLLIYYFNQASLVPILGNILIMPLVSLILFFGFISLLLGSLHLIFAQLLNNISLLLSILLLKIMDFLKLFAFFKVKLPSPSYLLIGVYYFLLYQFEEAFSFKVIPYLNRKKERLIISLAVILLVCLGFSLSINFNDNLEANFIDVGQGDAAFLRLPTGDKVLVDGGEDKDKLADFLYKNGILNLEYIIITHFHKDHIQGLLRVLKEFNVKQVFIPTPIRRNKLIQKVFRIFKENEINYRIVKRDSTLQLQETVLNFYHYPRSINNPNNNSLVVRVDYDDFELLFTGDIEREVEEYLTYNGFELNSEVLKVAHHGSNTSSSNNFLDSVNPSTAIISVGRWNDYNLPNHQVINRLQTLGAKVFETKKVGAVIIKSNGQEYWIEDW</sequence>
<dbReference type="PANTHER" id="PTHR30619:SF7">
    <property type="entry name" value="BETA-LACTAMASE DOMAIN PROTEIN"/>
    <property type="match status" value="1"/>
</dbReference>
<evidence type="ECO:0000256" key="1">
    <source>
        <dbReference type="ARBA" id="ARBA00004651"/>
    </source>
</evidence>
<feature type="transmembrane region" description="Helical" evidence="6">
    <location>
        <begin position="413"/>
        <end position="439"/>
    </location>
</feature>
<feature type="transmembrane region" description="Helical" evidence="6">
    <location>
        <begin position="509"/>
        <end position="528"/>
    </location>
</feature>
<evidence type="ECO:0000313" key="9">
    <source>
        <dbReference type="Proteomes" id="UP000190625"/>
    </source>
</evidence>
<dbReference type="Proteomes" id="UP000190625">
    <property type="component" value="Unassembled WGS sequence"/>
</dbReference>
<feature type="transmembrane region" description="Helical" evidence="6">
    <location>
        <begin position="446"/>
        <end position="467"/>
    </location>
</feature>
<feature type="domain" description="Metallo-beta-lactamase" evidence="7">
    <location>
        <begin position="541"/>
        <end position="732"/>
    </location>
</feature>
<dbReference type="Gene3D" id="3.60.15.10">
    <property type="entry name" value="Ribonuclease Z/Hydroxyacylglutathione hydrolase-like"/>
    <property type="match status" value="1"/>
</dbReference>
<feature type="transmembrane region" description="Helical" evidence="6">
    <location>
        <begin position="353"/>
        <end position="375"/>
    </location>
</feature>
<dbReference type="STRING" id="142842.SAMN02745118_02271"/>
<feature type="transmembrane region" description="Helical" evidence="6">
    <location>
        <begin position="282"/>
        <end position="298"/>
    </location>
</feature>
<dbReference type="GO" id="GO:0030420">
    <property type="term" value="P:establishment of competence for transformation"/>
    <property type="evidence" value="ECO:0007669"/>
    <property type="project" value="InterPro"/>
</dbReference>
<dbReference type="InterPro" id="IPR004477">
    <property type="entry name" value="ComEC_N"/>
</dbReference>